<name>A0A1X2AKC4_9MYCO</name>
<dbReference type="Proteomes" id="UP000193285">
    <property type="component" value="Unassembled WGS sequence"/>
</dbReference>
<evidence type="ECO:0000259" key="1">
    <source>
        <dbReference type="Pfam" id="PF11716"/>
    </source>
</evidence>
<evidence type="ECO:0000313" key="3">
    <source>
        <dbReference type="Proteomes" id="UP000193285"/>
    </source>
</evidence>
<dbReference type="InterPro" id="IPR017517">
    <property type="entry name" value="Maleyloyr_isom"/>
</dbReference>
<accession>A0A1X2AKC4</accession>
<dbReference type="InterPro" id="IPR017520">
    <property type="entry name" value="CHP03086"/>
</dbReference>
<dbReference type="STRING" id="767916.AWB91_13850"/>
<organism evidence="2 3">
    <name type="scientific">Mycobacterium paraense</name>
    <dbReference type="NCBI Taxonomy" id="767916"/>
    <lineage>
        <taxon>Bacteria</taxon>
        <taxon>Bacillati</taxon>
        <taxon>Actinomycetota</taxon>
        <taxon>Actinomycetes</taxon>
        <taxon>Mycobacteriales</taxon>
        <taxon>Mycobacteriaceae</taxon>
        <taxon>Mycobacterium</taxon>
        <taxon>Mycobacterium simiae complex</taxon>
    </lineage>
</organism>
<sequence length="206" mass="21398">MRMHTIPDVRSFHRTAVQASVDVVAAVTRDDLHRPTPCAGWNLLDLLSHMTAQHHGFAAAARGDGDGPAIWAADRVADAVAADPAGSYAAAAAEVLDAFAADGVLDATFSLPDFGPGATFPGAVAIGFHFVDYVVHGWDVARSIGAEFALPHDVLAAVLPLAFVVPDGDYRTTDGAPFGPAVTAPAGATDLDRILSHLGRTPDWTP</sequence>
<dbReference type="EMBL" id="LQPN01000018">
    <property type="protein sequence ID" value="ORW51746.1"/>
    <property type="molecule type" value="Genomic_DNA"/>
</dbReference>
<gene>
    <name evidence="2" type="ORF">AWB90_04340</name>
</gene>
<dbReference type="NCBIfam" id="TIGR03083">
    <property type="entry name" value="maleylpyruvate isomerase family mycothiol-dependent enzyme"/>
    <property type="match status" value="1"/>
</dbReference>
<dbReference type="SUPFAM" id="SSF109854">
    <property type="entry name" value="DinB/YfiT-like putative metalloenzymes"/>
    <property type="match status" value="1"/>
</dbReference>
<protein>
    <recommendedName>
        <fullName evidence="1">Mycothiol-dependent maleylpyruvate isomerase metal-binding domain-containing protein</fullName>
    </recommendedName>
</protein>
<evidence type="ECO:0000313" key="2">
    <source>
        <dbReference type="EMBL" id="ORW51746.1"/>
    </source>
</evidence>
<feature type="domain" description="Mycothiol-dependent maleylpyruvate isomerase metal-binding" evidence="1">
    <location>
        <begin position="14"/>
        <end position="141"/>
    </location>
</feature>
<dbReference type="InterPro" id="IPR034660">
    <property type="entry name" value="DinB/YfiT-like"/>
</dbReference>
<dbReference type="NCBIfam" id="TIGR03086">
    <property type="entry name" value="TIGR03086 family metal-binding protein"/>
    <property type="match status" value="1"/>
</dbReference>
<dbReference type="InterPro" id="IPR024344">
    <property type="entry name" value="MDMPI_metal-binding"/>
</dbReference>
<dbReference type="Pfam" id="PF11716">
    <property type="entry name" value="MDMPI_N"/>
    <property type="match status" value="1"/>
</dbReference>
<dbReference type="AlphaFoldDB" id="A0A1X2AKC4"/>
<dbReference type="GO" id="GO:0046872">
    <property type="term" value="F:metal ion binding"/>
    <property type="evidence" value="ECO:0007669"/>
    <property type="project" value="InterPro"/>
</dbReference>
<dbReference type="OrthoDB" id="5185819at2"/>
<reference evidence="2 3" key="1">
    <citation type="journal article" date="2015" name="Emerg. Microbes Infect.">
        <title>Characterization of 17 strains belonging to the Mycobacterium simiae complex and description of Mycobacterium paraense sp. nov.</title>
        <authorList>
            <person name="Fusco da Costa A.R."/>
            <person name="Fedrizzi T."/>
            <person name="Lopes M.L."/>
            <person name="Pecorari M."/>
            <person name="Oliveira da Costa W.L."/>
            <person name="Giacobazzi E."/>
            <person name="da Costa Bahia J.R."/>
            <person name="De Sanctis V."/>
            <person name="Batista Lima K.V."/>
            <person name="Bertorelli R."/>
            <person name="Grottola A."/>
            <person name="Fabio A."/>
            <person name="Mariottini A."/>
            <person name="Ferretti P."/>
            <person name="Di Leva F."/>
            <person name="Fregni Serpini G."/>
            <person name="Tagliazucchi S."/>
            <person name="Rumpianesi F."/>
            <person name="Jousson O."/>
            <person name="Segata N."/>
            <person name="Tortoli E."/>
        </authorList>
    </citation>
    <scope>NUCLEOTIDE SEQUENCE [LARGE SCALE GENOMIC DNA]</scope>
    <source>
        <strain evidence="2 3">IEC33</strain>
    </source>
</reference>
<dbReference type="Gene3D" id="1.20.120.450">
    <property type="entry name" value="dinb family like domain"/>
    <property type="match status" value="1"/>
</dbReference>
<comment type="caution">
    <text evidence="2">The sequence shown here is derived from an EMBL/GenBank/DDBJ whole genome shotgun (WGS) entry which is preliminary data.</text>
</comment>
<proteinExistence type="predicted"/>